<dbReference type="NCBIfam" id="NF000839">
    <property type="entry name" value="PRK00071.1-1"/>
    <property type="match status" value="1"/>
</dbReference>
<dbReference type="AlphaFoldDB" id="A0A2A4MHZ5"/>
<evidence type="ECO:0000256" key="3">
    <source>
        <dbReference type="ARBA" id="ARBA00009014"/>
    </source>
</evidence>
<dbReference type="UniPathway" id="UPA00253">
    <property type="reaction ID" value="UER00332"/>
</dbReference>
<dbReference type="Proteomes" id="UP000218172">
    <property type="component" value="Unassembled WGS sequence"/>
</dbReference>
<evidence type="ECO:0000313" key="14">
    <source>
        <dbReference type="Proteomes" id="UP000218172"/>
    </source>
</evidence>
<dbReference type="EMBL" id="NVQR01000112">
    <property type="protein sequence ID" value="PCH59641.1"/>
    <property type="molecule type" value="Genomic_DNA"/>
</dbReference>
<comment type="catalytic activity">
    <reaction evidence="10 11">
        <text>nicotinate beta-D-ribonucleotide + ATP + H(+) = deamido-NAD(+) + diphosphate</text>
        <dbReference type="Rhea" id="RHEA:22860"/>
        <dbReference type="ChEBI" id="CHEBI:15378"/>
        <dbReference type="ChEBI" id="CHEBI:30616"/>
        <dbReference type="ChEBI" id="CHEBI:33019"/>
        <dbReference type="ChEBI" id="CHEBI:57502"/>
        <dbReference type="ChEBI" id="CHEBI:58437"/>
        <dbReference type="EC" id="2.7.7.18"/>
    </reaction>
</comment>
<keyword evidence="9 11" id="KW-0520">NAD</keyword>
<dbReference type="PANTHER" id="PTHR39321">
    <property type="entry name" value="NICOTINATE-NUCLEOTIDE ADENYLYLTRANSFERASE-RELATED"/>
    <property type="match status" value="1"/>
</dbReference>
<gene>
    <name evidence="11" type="primary">nadD</name>
    <name evidence="13" type="ORF">COC19_06835</name>
</gene>
<dbReference type="PANTHER" id="PTHR39321:SF3">
    <property type="entry name" value="PHOSPHOPANTETHEINE ADENYLYLTRANSFERASE"/>
    <property type="match status" value="1"/>
</dbReference>
<dbReference type="Pfam" id="PF01467">
    <property type="entry name" value="CTP_transf_like"/>
    <property type="match status" value="1"/>
</dbReference>
<dbReference type="GO" id="GO:0005524">
    <property type="term" value="F:ATP binding"/>
    <property type="evidence" value="ECO:0007669"/>
    <property type="project" value="UniProtKB-KW"/>
</dbReference>
<evidence type="ECO:0000256" key="10">
    <source>
        <dbReference type="ARBA" id="ARBA00048721"/>
    </source>
</evidence>
<dbReference type="CDD" id="cd02165">
    <property type="entry name" value="NMNAT"/>
    <property type="match status" value="1"/>
</dbReference>
<keyword evidence="5 11" id="KW-0808">Transferase</keyword>
<feature type="domain" description="Cytidyltransferase-like" evidence="12">
    <location>
        <begin position="22"/>
        <end position="199"/>
    </location>
</feature>
<evidence type="ECO:0000256" key="8">
    <source>
        <dbReference type="ARBA" id="ARBA00022840"/>
    </source>
</evidence>
<comment type="similarity">
    <text evidence="3 11">Belongs to the NadD family.</text>
</comment>
<dbReference type="InterPro" id="IPR005248">
    <property type="entry name" value="NadD/NMNAT"/>
</dbReference>
<evidence type="ECO:0000256" key="9">
    <source>
        <dbReference type="ARBA" id="ARBA00023027"/>
    </source>
</evidence>
<keyword evidence="8 11" id="KW-0067">ATP-binding</keyword>
<name>A0A2A4MHZ5_9GAMM</name>
<proteinExistence type="inferred from homology"/>
<comment type="caution">
    <text evidence="13">The sequence shown here is derived from an EMBL/GenBank/DDBJ whole genome shotgun (WGS) entry which is preliminary data.</text>
</comment>
<evidence type="ECO:0000259" key="12">
    <source>
        <dbReference type="Pfam" id="PF01467"/>
    </source>
</evidence>
<protein>
    <recommendedName>
        <fullName evidence="11">Probable nicotinate-nucleotide adenylyltransferase</fullName>
        <ecNumber evidence="11">2.7.7.18</ecNumber>
    </recommendedName>
    <alternativeName>
        <fullName evidence="11">Deamido-NAD(+) diphosphorylase</fullName>
    </alternativeName>
    <alternativeName>
        <fullName evidence="11">Deamido-NAD(+) pyrophosphorylase</fullName>
    </alternativeName>
    <alternativeName>
        <fullName evidence="11">Nicotinate mononucleotide adenylyltransferase</fullName>
        <shortName evidence="11">NaMN adenylyltransferase</shortName>
    </alternativeName>
</protein>
<dbReference type="GO" id="GO:0004515">
    <property type="term" value="F:nicotinate-nucleotide adenylyltransferase activity"/>
    <property type="evidence" value="ECO:0007669"/>
    <property type="project" value="UniProtKB-UniRule"/>
</dbReference>
<dbReference type="GO" id="GO:0009435">
    <property type="term" value="P:NAD+ biosynthetic process"/>
    <property type="evidence" value="ECO:0007669"/>
    <property type="project" value="UniProtKB-UniRule"/>
</dbReference>
<evidence type="ECO:0000256" key="5">
    <source>
        <dbReference type="ARBA" id="ARBA00022679"/>
    </source>
</evidence>
<accession>A0A2A4MHZ5</accession>
<evidence type="ECO:0000256" key="4">
    <source>
        <dbReference type="ARBA" id="ARBA00022642"/>
    </source>
</evidence>
<evidence type="ECO:0000256" key="11">
    <source>
        <dbReference type="HAMAP-Rule" id="MF_00244"/>
    </source>
</evidence>
<dbReference type="InterPro" id="IPR014729">
    <property type="entry name" value="Rossmann-like_a/b/a_fold"/>
</dbReference>
<reference evidence="14" key="1">
    <citation type="submission" date="2017-08" db="EMBL/GenBank/DDBJ databases">
        <title>A dynamic microbial community with high functional redundancy inhabits the cold, oxic subseafloor aquifer.</title>
        <authorList>
            <person name="Tully B.J."/>
            <person name="Wheat C.G."/>
            <person name="Glazer B.T."/>
            <person name="Huber J.A."/>
        </authorList>
    </citation>
    <scope>NUCLEOTIDE SEQUENCE [LARGE SCALE GENOMIC DNA]</scope>
</reference>
<dbReference type="EC" id="2.7.7.18" evidence="11"/>
<evidence type="ECO:0000256" key="1">
    <source>
        <dbReference type="ARBA" id="ARBA00002324"/>
    </source>
</evidence>
<comment type="pathway">
    <text evidence="2 11">Cofactor biosynthesis; NAD(+) biosynthesis; deamido-NAD(+) from nicotinate D-ribonucleotide: step 1/1.</text>
</comment>
<dbReference type="NCBIfam" id="NF000840">
    <property type="entry name" value="PRK00071.1-3"/>
    <property type="match status" value="1"/>
</dbReference>
<organism evidence="13 14">
    <name type="scientific">SAR86 cluster bacterium</name>
    <dbReference type="NCBI Taxonomy" id="2030880"/>
    <lineage>
        <taxon>Bacteria</taxon>
        <taxon>Pseudomonadati</taxon>
        <taxon>Pseudomonadota</taxon>
        <taxon>Gammaproteobacteria</taxon>
        <taxon>SAR86 cluster</taxon>
    </lineage>
</organism>
<evidence type="ECO:0000256" key="7">
    <source>
        <dbReference type="ARBA" id="ARBA00022741"/>
    </source>
</evidence>
<keyword evidence="6 11" id="KW-0548">Nucleotidyltransferase</keyword>
<dbReference type="InterPro" id="IPR004821">
    <property type="entry name" value="Cyt_trans-like"/>
</dbReference>
<dbReference type="SUPFAM" id="SSF52374">
    <property type="entry name" value="Nucleotidylyl transferase"/>
    <property type="match status" value="1"/>
</dbReference>
<dbReference type="NCBIfam" id="TIGR00125">
    <property type="entry name" value="cyt_tran_rel"/>
    <property type="match status" value="1"/>
</dbReference>
<keyword evidence="4 11" id="KW-0662">Pyridine nucleotide biosynthesis</keyword>
<dbReference type="HAMAP" id="MF_00244">
    <property type="entry name" value="NaMN_adenylyltr"/>
    <property type="match status" value="1"/>
</dbReference>
<dbReference type="Gene3D" id="3.40.50.620">
    <property type="entry name" value="HUPs"/>
    <property type="match status" value="1"/>
</dbReference>
<comment type="function">
    <text evidence="1 11">Catalyzes the reversible adenylation of nicotinate mononucleotide (NaMN) to nicotinic acid adenine dinucleotide (NaAD).</text>
</comment>
<evidence type="ECO:0000256" key="6">
    <source>
        <dbReference type="ARBA" id="ARBA00022695"/>
    </source>
</evidence>
<evidence type="ECO:0000256" key="2">
    <source>
        <dbReference type="ARBA" id="ARBA00005019"/>
    </source>
</evidence>
<sequence length="228" mass="25405">MTPLTSVSTSASNASELARIGVLGGMFDPVHNGHISMAERAFNLLQLQQLHLTPCHLPNHREPALSSPQQRLQMLRLAVGDRPGWYVNDMELRRSTTSYAVDTMQQMRADNVGATLVFVLGIDSFNTLDTWHRWQDLLKLCHFLVLSRPGVELAAQLSSTLELEQRQVFSAEQLFIKQSGHIMLVNDLAVDISSTQVRSAVSQCNGLDGLVNSQVLEYMNEQGLYQLS</sequence>
<dbReference type="NCBIfam" id="TIGR00482">
    <property type="entry name" value="nicotinate (nicotinamide) nucleotide adenylyltransferase"/>
    <property type="match status" value="1"/>
</dbReference>
<keyword evidence="7 11" id="KW-0547">Nucleotide-binding</keyword>
<evidence type="ECO:0000313" key="13">
    <source>
        <dbReference type="EMBL" id="PCH59641.1"/>
    </source>
</evidence>